<protein>
    <submittedName>
        <fullName evidence="1">Uncharacterized protein</fullName>
    </submittedName>
</protein>
<dbReference type="EMBL" id="WCRS01000024">
    <property type="protein sequence ID" value="KAB4469328.1"/>
    <property type="molecule type" value="Genomic_DNA"/>
</dbReference>
<dbReference type="Proteomes" id="UP000500882">
    <property type="component" value="Chromosome"/>
</dbReference>
<evidence type="ECO:0000313" key="4">
    <source>
        <dbReference type="Proteomes" id="UP000500882"/>
    </source>
</evidence>
<proteinExistence type="predicted"/>
<reference evidence="2 3" key="1">
    <citation type="journal article" date="2019" name="Nat. Med.">
        <title>A library of human gut bacterial isolates paired with longitudinal multiomics data enables mechanistic microbiome research.</title>
        <authorList>
            <person name="Poyet M."/>
            <person name="Groussin M."/>
            <person name="Gibbons S.M."/>
            <person name="Avila-Pacheco J."/>
            <person name="Jiang X."/>
            <person name="Kearney S.M."/>
            <person name="Perrotta A.R."/>
            <person name="Berdy B."/>
            <person name="Zhao S."/>
            <person name="Lieberman T.D."/>
            <person name="Swanson P.K."/>
            <person name="Smith M."/>
            <person name="Roesemann S."/>
            <person name="Alexander J.E."/>
            <person name="Rich S.A."/>
            <person name="Livny J."/>
            <person name="Vlamakis H."/>
            <person name="Clish C."/>
            <person name="Bullock K."/>
            <person name="Deik A."/>
            <person name="Scott J."/>
            <person name="Pierce K.A."/>
            <person name="Xavier R.J."/>
            <person name="Alm E.J."/>
        </authorList>
    </citation>
    <scope>NUCLEOTIDE SEQUENCE [LARGE SCALE GENOMIC DNA]</scope>
    <source>
        <strain evidence="2 3">BIOML-A156</strain>
    </source>
</reference>
<accession>A0A679HBG9</accession>
<dbReference type="EMBL" id="AP022660">
    <property type="protein sequence ID" value="BCA48973.1"/>
    <property type="molecule type" value="Genomic_DNA"/>
</dbReference>
<reference evidence="1 4" key="2">
    <citation type="submission" date="2020-02" db="EMBL/GenBank/DDBJ databases">
        <title>Whole-genome sequencing and comparative analysis of the genomes of Bacteroides thetaiotaomicron and Escherichia coli isolated from a healthy resident in Vietnam.</title>
        <authorList>
            <person name="Mohsin M."/>
            <person name="Tanaka K."/>
            <person name="Kawahara R."/>
            <person name="Kondo S."/>
            <person name="Noguchi H."/>
            <person name="Motooka D."/>
            <person name="Nakamura S."/>
            <person name="Khong D.T."/>
            <person name="Nguyen T.N."/>
            <person name="Tran H.T."/>
            <person name="Yamamoto Y."/>
        </authorList>
    </citation>
    <scope>NUCLEOTIDE SEQUENCE [LARGE SCALE GENOMIC DNA]</scope>
    <source>
        <strain evidence="1 4">F9-2</strain>
    </source>
</reference>
<sequence>MWEKQLTLPYELVKTSCRLRRCKGKNKYWTNKKISEEERKKLGRGDGEVINADDPRNRDLIRRMISE</sequence>
<dbReference type="AlphaFoldDB" id="A0A679HBG9"/>
<organism evidence="1 4">
    <name type="scientific">Bacteroides thetaiotaomicron</name>
    <dbReference type="NCBI Taxonomy" id="818"/>
    <lineage>
        <taxon>Bacteria</taxon>
        <taxon>Pseudomonadati</taxon>
        <taxon>Bacteroidota</taxon>
        <taxon>Bacteroidia</taxon>
        <taxon>Bacteroidales</taxon>
        <taxon>Bacteroidaceae</taxon>
        <taxon>Bacteroides</taxon>
    </lineage>
</organism>
<evidence type="ECO:0000313" key="2">
    <source>
        <dbReference type="EMBL" id="KAB4469328.1"/>
    </source>
</evidence>
<dbReference type="Proteomes" id="UP000488521">
    <property type="component" value="Unassembled WGS sequence"/>
</dbReference>
<gene>
    <name evidence="1" type="ORF">BatF92_09150</name>
    <name evidence="2" type="ORF">GAN59_22305</name>
</gene>
<name>A0A679HBG9_BACT4</name>
<evidence type="ECO:0000313" key="1">
    <source>
        <dbReference type="EMBL" id="BCA48973.1"/>
    </source>
</evidence>
<evidence type="ECO:0000313" key="3">
    <source>
        <dbReference type="Proteomes" id="UP000488521"/>
    </source>
</evidence>